<dbReference type="EMBL" id="CM041553">
    <property type="protein sequence ID" value="KAI3353453.1"/>
    <property type="molecule type" value="Genomic_DNA"/>
</dbReference>
<gene>
    <name evidence="1" type="ORF">L3Q82_019983</name>
</gene>
<reference evidence="1" key="1">
    <citation type="submission" date="2022-04" db="EMBL/GenBank/DDBJ databases">
        <title>Jade perch genome.</title>
        <authorList>
            <person name="Chao B."/>
        </authorList>
    </citation>
    <scope>NUCLEOTIDE SEQUENCE</scope>
    <source>
        <strain evidence="1">CB-2022</strain>
    </source>
</reference>
<proteinExistence type="predicted"/>
<sequence length="1941" mass="215995">MALQAGALLSSKWLSEALRLRGKVRVLDTSWYLPKLGRNARSEFKRRHIPGAAFFDIDQCCDKTSPLDHMLPSEEIFADYVGDLGVGSDTHVVLYDASEFGAFSAPRVWWMFRVFGHRAVSLLNGGLRNWQLEGRPVSDRYVRPEPAEFKASLNRSWVKTYEDILDNLDTKKFQVVDARPAGRFRGLDPEPRDNTEPGHIPGSISVPFHSFLSPSGHFLPKEQIQALFESAGVNLDRPICVSSGGSAVIMTACHVALAAHECGHLGVSVYDGGWSEWYTRAVPEHGFRGNEASALTQILSSFTNRSVCVFVRLYVQAEKKGLSCYTDYNRTVTCVWNSTYVSNHADSKCKIDAKKDHGYDGSFRFSSSCDLEPVDISRPWMKKCSMMFHMNHIDPYVQKNTKNKTCGWHCTAELDPDVLIRGETYEARIRVKTTEYPSVWSEWSPSTSWLSLVGKVKPSPPIPDVVGGVLAVVILSLVVIVLWTKKTTWIYIVKKIRGPPLPNPAKSFLQNANFQNWMSPHLTSDSFPPFWKSVDIVSVEVTSTVDGVAPSGPQAALFEKMRSESSYDSTSSSFSNPSYSQVSPPPPVSPGGNLELRGVDTRCGPGGSEGVGIKVKQDRDEILKILSMVSKVSVPVVVDSDYEKVEKTQIERCRLQSLDSGMCSGEEVSQESLEADSITVTDSHDEGPEGKERQVPYGREIDFQKLFGGSGDIVGKGSIQVCSGYEQVQKVQPDSTDFPNLDSGTCVGGEGQISQEESQGESQEESLEDADRSTESTNLLFPPSPPPFLNALPCTLPAFTPLPLNFSGPGLKPLHILERIAPMSTDRLVEPSEQRTWSDSMAFGHGLKKSISCDEGVTPASLNSGEGECMQHVAPPIRMTRACKWFLVLLIITLIAAGATLTWYFLEYRVWVLEPRVQQEYTAYLTILNRNFSADLSSHDSPAFKKEAKGVQNMVQKIMKDSSLSRYFNYTTVFAFGEGSVVAHFWIVMSVPGSRAEWVTLKKVTGSLEEGLRWYRGSKEEETASFGGYLLHLPSLSVTDCYRYKKVVSSTPVALPGPDTQRPFCMWHLQAAPGTQLELRMEWLLPECRDRLVVYNSLTPTDAHLITSVYGCSRLEQVVRVLSSGEWMTVVWKQGLYNYKDPFSLSAKARNREDCNTTIELRALSRVQGTLRTPFFPSYYPPDTNCTWTFTMPGVGMGLSLEFEGYELSRATYNQACTQGQWIIQNRRLCGTRSLQPYTERLFLLSTTTTVVMTSEVSLTGPGLQLQYTVFNLSDPVQCTDMTYVCADGTCLKKPNPECDFVSDCPDASDEKQCDCGLRQFSSRIVGGTNATEGEWPWQASLQVRGTHICGGALISSQWVVSAAHCFYDDRLYSPSVWTVYLGKLLLNRSSPTEEVARVQQIHLHQYYDDESHDYDLALLKLNRPAPAVLAGHARPACLPPPAHQFEPDLLCWVTGWGALKEGGSTSNVLQKVDVRLVSEEACVRSYGHQVTPRMLCAGYRSGKKDACQGDSGGPLVCQEPSGRWFLAGVVSWGRGCGRPDYYGVYTRITRLTGWIKQILNSKHFFHNKFSIILLGLWTDETKVELFGESFETETLTMTSPPAANASTATSDLGFPRLPLNTPQRRLLPSSLRPPSRLCKRCCDYTEPPAATTQYQIPEVRTVINMTILKGPQDCTSSEGWCPSIICKKLLQIFYQSVVASALLYAVVCWGGSLKKKDAARLNKLVRKAGSVVGTELDSLTSVAERRTLNRLLSIIDNPSDKGDKGDKGTPGKPGLEGPPGFRGPIGPKGSKGQAGAPGDACKIPHSTFSVGRRKSLHSVDYYQALLFDTVFVNLHEHFNMFKGKFYCYVPGIYFFNINIHTWNFKETYLHLMHNDKEQVILYAQPSERSIMQSQSVMMDLSMNDEVWVRLYKRERENAVYSDDVDVYITFNGYLVAPSIQ</sequence>
<dbReference type="Proteomes" id="UP000831701">
    <property type="component" value="Chromosome 23"/>
</dbReference>
<comment type="caution">
    <text evidence="1">The sequence shown here is derived from an EMBL/GenBank/DDBJ whole genome shotgun (WGS) entry which is preliminary data.</text>
</comment>
<organism evidence="1 2">
    <name type="scientific">Scortum barcoo</name>
    <name type="common">barcoo grunter</name>
    <dbReference type="NCBI Taxonomy" id="214431"/>
    <lineage>
        <taxon>Eukaryota</taxon>
        <taxon>Metazoa</taxon>
        <taxon>Chordata</taxon>
        <taxon>Craniata</taxon>
        <taxon>Vertebrata</taxon>
        <taxon>Euteleostomi</taxon>
        <taxon>Actinopterygii</taxon>
        <taxon>Neopterygii</taxon>
        <taxon>Teleostei</taxon>
        <taxon>Neoteleostei</taxon>
        <taxon>Acanthomorphata</taxon>
        <taxon>Eupercaria</taxon>
        <taxon>Centrarchiformes</taxon>
        <taxon>Terapontoidei</taxon>
        <taxon>Terapontidae</taxon>
        <taxon>Scortum</taxon>
    </lineage>
</organism>
<evidence type="ECO:0000313" key="2">
    <source>
        <dbReference type="Proteomes" id="UP000831701"/>
    </source>
</evidence>
<evidence type="ECO:0000313" key="1">
    <source>
        <dbReference type="EMBL" id="KAI3353453.1"/>
    </source>
</evidence>
<protein>
    <submittedName>
        <fullName evidence="1">Uncharacterized protein</fullName>
    </submittedName>
</protein>
<name>A0ACB8VFY3_9TELE</name>
<keyword evidence="2" id="KW-1185">Reference proteome</keyword>
<accession>A0ACB8VFY3</accession>